<name>A0A2X4SUN6_9PORP</name>
<organism evidence="2 3">
    <name type="scientific">Porphyromonas crevioricanis</name>
    <dbReference type="NCBI Taxonomy" id="393921"/>
    <lineage>
        <taxon>Bacteria</taxon>
        <taxon>Pseudomonadati</taxon>
        <taxon>Bacteroidota</taxon>
        <taxon>Bacteroidia</taxon>
        <taxon>Bacteroidales</taxon>
        <taxon>Porphyromonadaceae</taxon>
        <taxon>Porphyromonas</taxon>
    </lineage>
</organism>
<evidence type="ECO:0000313" key="3">
    <source>
        <dbReference type="Proteomes" id="UP000249300"/>
    </source>
</evidence>
<dbReference type="AlphaFoldDB" id="A0A2X4SUN6"/>
<dbReference type="KEGG" id="pcre:NCTC12858_01382"/>
<dbReference type="EMBL" id="LS483447">
    <property type="protein sequence ID" value="SQH73521.1"/>
    <property type="molecule type" value="Genomic_DNA"/>
</dbReference>
<keyword evidence="3" id="KW-1185">Reference proteome</keyword>
<gene>
    <name evidence="2" type="ORF">NCTC12858_01382</name>
</gene>
<accession>A0A2X4SUN6</accession>
<sequence length="46" mass="5126">MDEKIKDQEVLLVEDQKDKTLKAVAGTDEKGGLKTLPPTAEQKEEK</sequence>
<dbReference type="RefSeq" id="WP_023938410.1">
    <property type="nucleotide sequence ID" value="NZ_FUXH01000004.1"/>
</dbReference>
<protein>
    <submittedName>
        <fullName evidence="2">Uncharacterized protein</fullName>
    </submittedName>
</protein>
<feature type="compositionally biased region" description="Basic and acidic residues" evidence="1">
    <location>
        <begin position="22"/>
        <end position="32"/>
    </location>
</feature>
<feature type="region of interest" description="Disordered" evidence="1">
    <location>
        <begin position="22"/>
        <end position="46"/>
    </location>
</feature>
<reference evidence="2 3" key="1">
    <citation type="submission" date="2018-06" db="EMBL/GenBank/DDBJ databases">
        <authorList>
            <consortium name="Pathogen Informatics"/>
            <person name="Doyle S."/>
        </authorList>
    </citation>
    <scope>NUCLEOTIDE SEQUENCE [LARGE SCALE GENOMIC DNA]</scope>
    <source>
        <strain evidence="2 3">NCTC12858</strain>
    </source>
</reference>
<evidence type="ECO:0000313" key="2">
    <source>
        <dbReference type="EMBL" id="SQH73521.1"/>
    </source>
</evidence>
<evidence type="ECO:0000256" key="1">
    <source>
        <dbReference type="SAM" id="MobiDB-lite"/>
    </source>
</evidence>
<proteinExistence type="predicted"/>
<dbReference type="Proteomes" id="UP000249300">
    <property type="component" value="Chromosome 1"/>
</dbReference>